<evidence type="ECO:0000256" key="1">
    <source>
        <dbReference type="ARBA" id="ARBA00000213"/>
    </source>
</evidence>
<dbReference type="InterPro" id="IPR005733">
    <property type="entry name" value="TopoI_bac-type"/>
</dbReference>
<dbReference type="Pfam" id="PF01751">
    <property type="entry name" value="Toprim"/>
    <property type="match status" value="1"/>
</dbReference>
<feature type="site" description="Interaction with DNA" evidence="10">
    <location>
        <position position="301"/>
    </location>
</feature>
<feature type="region of interest" description="Interaction with DNA" evidence="10">
    <location>
        <begin position="163"/>
        <end position="168"/>
    </location>
</feature>
<dbReference type="GO" id="GO:0003677">
    <property type="term" value="F:DNA binding"/>
    <property type="evidence" value="ECO:0007669"/>
    <property type="project" value="UniProtKB-KW"/>
</dbReference>
<evidence type="ECO:0000259" key="13">
    <source>
        <dbReference type="PROSITE" id="PS52039"/>
    </source>
</evidence>
<feature type="domain" description="Toprim" evidence="12">
    <location>
        <begin position="3"/>
        <end position="113"/>
    </location>
</feature>
<proteinExistence type="inferred from homology"/>
<keyword evidence="9 10" id="KW-0413">Isomerase</keyword>
<reference evidence="15" key="1">
    <citation type="submission" date="2016-10" db="EMBL/GenBank/DDBJ databases">
        <authorList>
            <person name="Varghese N."/>
            <person name="Submissions S."/>
        </authorList>
    </citation>
    <scope>NUCLEOTIDE SEQUENCE [LARGE SCALE GENOMIC DNA]</scope>
    <source>
        <strain evidence="15">DSM 11005</strain>
    </source>
</reference>
<dbReference type="GO" id="GO:0008270">
    <property type="term" value="F:zinc ion binding"/>
    <property type="evidence" value="ECO:0007669"/>
    <property type="project" value="UniProtKB-KW"/>
</dbReference>
<dbReference type="Gene3D" id="3.40.50.140">
    <property type="match status" value="1"/>
</dbReference>
<protein>
    <recommendedName>
        <fullName evidence="10">DNA topoisomerase 1</fullName>
        <ecNumber evidence="10">5.6.2.1</ecNumber>
    </recommendedName>
    <alternativeName>
        <fullName evidence="10">DNA topoisomerase I</fullName>
    </alternativeName>
</protein>
<feature type="region of interest" description="Disordered" evidence="11">
    <location>
        <begin position="704"/>
        <end position="747"/>
    </location>
</feature>
<dbReference type="PROSITE" id="PS50880">
    <property type="entry name" value="TOPRIM"/>
    <property type="match status" value="1"/>
</dbReference>
<dbReference type="InterPro" id="IPR028612">
    <property type="entry name" value="Topoisom_1_IA"/>
</dbReference>
<evidence type="ECO:0000313" key="15">
    <source>
        <dbReference type="Proteomes" id="UP000198943"/>
    </source>
</evidence>
<dbReference type="Pfam" id="PF01131">
    <property type="entry name" value="Topoisom_bac"/>
    <property type="match status" value="1"/>
</dbReference>
<evidence type="ECO:0000256" key="9">
    <source>
        <dbReference type="ARBA" id="ARBA00023235"/>
    </source>
</evidence>
<dbReference type="Gene3D" id="1.10.460.10">
    <property type="entry name" value="Topoisomerase I, domain 2"/>
    <property type="match status" value="1"/>
</dbReference>
<keyword evidence="3" id="KW-0479">Metal-binding</keyword>
<evidence type="ECO:0000256" key="10">
    <source>
        <dbReference type="HAMAP-Rule" id="MF_00952"/>
    </source>
</evidence>
<keyword evidence="4" id="KW-0863">Zinc-finger</keyword>
<dbReference type="Gene3D" id="1.10.290.10">
    <property type="entry name" value="Topoisomerase I, domain 4"/>
    <property type="match status" value="1"/>
</dbReference>
<evidence type="ECO:0000256" key="3">
    <source>
        <dbReference type="ARBA" id="ARBA00022723"/>
    </source>
</evidence>
<dbReference type="SMART" id="SM00436">
    <property type="entry name" value="TOP1Bc"/>
    <property type="match status" value="1"/>
</dbReference>
<dbReference type="InterPro" id="IPR013826">
    <property type="entry name" value="Topo_IA_cen_sub3"/>
</dbReference>
<dbReference type="InterPro" id="IPR013825">
    <property type="entry name" value="Topo_IA_cen_sub2"/>
</dbReference>
<dbReference type="InterPro" id="IPR003602">
    <property type="entry name" value="Topo_IA_DNA-bd_dom"/>
</dbReference>
<keyword evidence="8 10" id="KW-0238">DNA-binding</keyword>
<feature type="active site" description="O-(5'-phospho-DNA)-tyrosine intermediate" evidence="10">
    <location>
        <position position="299"/>
    </location>
</feature>
<feature type="site" description="Interaction with DNA" evidence="10">
    <location>
        <position position="139"/>
    </location>
</feature>
<dbReference type="Gene3D" id="2.70.20.10">
    <property type="entry name" value="Topoisomerase I, domain 3"/>
    <property type="match status" value="1"/>
</dbReference>
<dbReference type="InterPro" id="IPR023406">
    <property type="entry name" value="Topo_IA_AS"/>
</dbReference>
<feature type="site" description="Interaction with DNA" evidence="10">
    <location>
        <position position="490"/>
    </location>
</feature>
<dbReference type="HAMAP" id="MF_00952">
    <property type="entry name" value="Topoisom_1_prok"/>
    <property type="match status" value="1"/>
</dbReference>
<dbReference type="GO" id="GO:0005694">
    <property type="term" value="C:chromosome"/>
    <property type="evidence" value="ECO:0007669"/>
    <property type="project" value="InterPro"/>
</dbReference>
<feature type="site" description="Interaction with DNA" evidence="10">
    <location>
        <position position="140"/>
    </location>
</feature>
<evidence type="ECO:0000259" key="12">
    <source>
        <dbReference type="PROSITE" id="PS50880"/>
    </source>
</evidence>
<dbReference type="OrthoDB" id="9804262at2"/>
<dbReference type="SMART" id="SM00437">
    <property type="entry name" value="TOP1Ac"/>
    <property type="match status" value="1"/>
</dbReference>
<feature type="site" description="Interaction with DNA" evidence="10">
    <location>
        <position position="155"/>
    </location>
</feature>
<dbReference type="InterPro" id="IPR013497">
    <property type="entry name" value="Topo_IA_cen"/>
</dbReference>
<dbReference type="PROSITE" id="PS00396">
    <property type="entry name" value="TOPO_IA_1"/>
    <property type="match status" value="1"/>
</dbReference>
<evidence type="ECO:0000256" key="7">
    <source>
        <dbReference type="ARBA" id="ARBA00023029"/>
    </source>
</evidence>
<dbReference type="RefSeq" id="WP_093729698.1">
    <property type="nucleotide sequence ID" value="NZ_FMYW01000003.1"/>
</dbReference>
<keyword evidence="7 10" id="KW-0799">Topoisomerase</keyword>
<dbReference type="Gene3D" id="3.30.65.10">
    <property type="entry name" value="Bacterial Topoisomerase I, domain 1"/>
    <property type="match status" value="2"/>
</dbReference>
<dbReference type="CDD" id="cd00186">
    <property type="entry name" value="TOP1Ac"/>
    <property type="match status" value="1"/>
</dbReference>
<gene>
    <name evidence="10" type="primary">topA</name>
    <name evidence="14" type="ORF">SAMN04487864_103100</name>
</gene>
<dbReference type="SUPFAM" id="SSF56712">
    <property type="entry name" value="Prokaryotic type I DNA topoisomerase"/>
    <property type="match status" value="1"/>
</dbReference>
<comment type="catalytic activity">
    <reaction evidence="1 10">
        <text>ATP-independent breakage of single-stranded DNA, followed by passage and rejoining.</text>
        <dbReference type="EC" id="5.6.2.1"/>
    </reaction>
</comment>
<feature type="site" description="Interaction with DNA" evidence="10">
    <location>
        <position position="33"/>
    </location>
</feature>
<dbReference type="EC" id="5.6.2.1" evidence="10"/>
<comment type="function">
    <text evidence="10">Releases the supercoiling and torsional tension of DNA, which is introduced during the DNA replication and transcription, by transiently cleaving and rejoining one strand of the DNA duplex. Introduces a single-strand break via transesterification at a target site in duplex DNA. The scissile phosphodiester is attacked by the catalytic tyrosine of the enzyme, resulting in the formation of a DNA-(5'-phosphotyrosyl)-enzyme intermediate and the expulsion of a 3'-OH DNA strand. The free DNA strand then undergoes passage around the unbroken strand, thus removing DNA supercoils. Finally, in the religation step, the DNA 3'-OH attacks the covalent intermediate to expel the active-site tyrosine and restore the DNA phosphodiester backbone.</text>
</comment>
<dbReference type="PRINTS" id="PR00417">
    <property type="entry name" value="PRTPISMRASEI"/>
</dbReference>
<evidence type="ECO:0000256" key="8">
    <source>
        <dbReference type="ARBA" id="ARBA00023125"/>
    </source>
</evidence>
<dbReference type="InterPro" id="IPR013498">
    <property type="entry name" value="Topo_IA_Znf"/>
</dbReference>
<evidence type="ECO:0000256" key="6">
    <source>
        <dbReference type="ARBA" id="ARBA00022842"/>
    </source>
</evidence>
<dbReference type="GO" id="GO:0003917">
    <property type="term" value="F:DNA topoisomerase type I (single strand cut, ATP-independent) activity"/>
    <property type="evidence" value="ECO:0007669"/>
    <property type="project" value="UniProtKB-UniRule"/>
</dbReference>
<keyword evidence="15" id="KW-1185">Reference proteome</keyword>
<feature type="site" description="Interaction with DNA" evidence="10">
    <location>
        <position position="148"/>
    </location>
</feature>
<dbReference type="NCBIfam" id="TIGR01051">
    <property type="entry name" value="topA_bact"/>
    <property type="match status" value="1"/>
</dbReference>
<dbReference type="SUPFAM" id="SSF57783">
    <property type="entry name" value="Zinc beta-ribbon"/>
    <property type="match status" value="1"/>
</dbReference>
<dbReference type="PANTHER" id="PTHR42785">
    <property type="entry name" value="DNA TOPOISOMERASE, TYPE IA, CORE"/>
    <property type="match status" value="1"/>
</dbReference>
<dbReference type="InterPro" id="IPR000380">
    <property type="entry name" value="Topo_IA"/>
</dbReference>
<dbReference type="InterPro" id="IPR023405">
    <property type="entry name" value="Topo_IA_core_domain"/>
</dbReference>
<dbReference type="PANTHER" id="PTHR42785:SF1">
    <property type="entry name" value="DNA TOPOISOMERASE"/>
    <property type="match status" value="1"/>
</dbReference>
<dbReference type="PROSITE" id="PS52039">
    <property type="entry name" value="TOPO_IA_2"/>
    <property type="match status" value="1"/>
</dbReference>
<evidence type="ECO:0000256" key="2">
    <source>
        <dbReference type="ARBA" id="ARBA00009446"/>
    </source>
</evidence>
<evidence type="ECO:0000256" key="11">
    <source>
        <dbReference type="SAM" id="MobiDB-lite"/>
    </source>
</evidence>
<comment type="subunit">
    <text evidence="10">Monomer.</text>
</comment>
<sequence length="747" mass="83572">MKKNLIIVESPTKSKTISRFLGKNYAVKASMGHLRDLPKSTLGVDVEHDFTPKYINIRGKGDLIRELKAEAAKADKVYLATDPDREGEAISWHLAHILGLDDKSPCRIEFHEITSGAVKEALKHPRSINMSMVDAQQTRRIIDRLVGYKLSPLLWRKVRKGLSAGRVQSVAVKIIADRDKQIDEFVPEEFWTIRAKLREEAKAPLFDAEATKKNGLKLEVRNAQEAMAVEADLKEAAYKVEAAFRKTVSRRALPPFTTSTLQQEASHKLNFTTRRTMMVAQQLYEGVTIGKSSAGLITYMRTDSTRLSEEAVASTRELVTQLFGAEYCPEKPNVFTNKRNAQDAHEAIRPTSVARTPSEMEPYLTKEQFRLYKLIWDRTVASQMTPAEYEQTTLTIGAGAYELKATGSIMTFDGHLRLADKKELNAEKQAEVPFIKSGTVLTLHKVLPGEQHFTEPPAHYTEASLVKKMEEEGIGRPSTYSPIIQTIQTRGYVAREGKKLMATELGIKVADMLTGHFGDIINIPYSAHMENELDAIAAHQVEKEKTLADFYKPFEQLLEEADRVIPKDPPPLQLSGEKCELCGKDMVIREGRFGKFQACSGFPQCHNTKPLLVKIGVPCPNCGGEVTQRRTKTGRVFYGCEHYPVCEFTSWDRPTEKPCPVCGKQLLERVEGNGKVKYFCSDPACTNAAPKRVGRRKKVTTASLMEAENGVAAEKTKKTKTRRKTAKAKTAGTKKRGRKPAVKKAEE</sequence>
<name>A0A1G6JFT0_9FIRM</name>
<dbReference type="InterPro" id="IPR034149">
    <property type="entry name" value="TOPRIM_TopoI"/>
</dbReference>
<dbReference type="GO" id="GO:0006265">
    <property type="term" value="P:DNA topological change"/>
    <property type="evidence" value="ECO:0007669"/>
    <property type="project" value="UniProtKB-UniRule"/>
</dbReference>
<evidence type="ECO:0000313" key="14">
    <source>
        <dbReference type="EMBL" id="SDC17548.1"/>
    </source>
</evidence>
<organism evidence="14 15">
    <name type="scientific">Succiniclasticum ruminis</name>
    <dbReference type="NCBI Taxonomy" id="40841"/>
    <lineage>
        <taxon>Bacteria</taxon>
        <taxon>Bacillati</taxon>
        <taxon>Bacillota</taxon>
        <taxon>Negativicutes</taxon>
        <taxon>Acidaminococcales</taxon>
        <taxon>Acidaminococcaceae</taxon>
        <taxon>Succiniclasticum</taxon>
    </lineage>
</organism>
<dbReference type="SMART" id="SM00493">
    <property type="entry name" value="TOPRIM"/>
    <property type="match status" value="1"/>
</dbReference>
<dbReference type="Pfam" id="PF01396">
    <property type="entry name" value="Zn_ribbon_Top1"/>
    <property type="match status" value="2"/>
</dbReference>
<dbReference type="CDD" id="cd03363">
    <property type="entry name" value="TOPRIM_TopoIA_TopoI"/>
    <property type="match status" value="1"/>
</dbReference>
<dbReference type="Proteomes" id="UP000198943">
    <property type="component" value="Unassembled WGS sequence"/>
</dbReference>
<dbReference type="AlphaFoldDB" id="A0A1G6JFT0"/>
<comment type="similarity">
    <text evidence="2 10">Belongs to the type IA topoisomerase family.</text>
</comment>
<evidence type="ECO:0000256" key="4">
    <source>
        <dbReference type="ARBA" id="ARBA00022771"/>
    </source>
</evidence>
<evidence type="ECO:0000256" key="5">
    <source>
        <dbReference type="ARBA" id="ARBA00022833"/>
    </source>
</evidence>
<dbReference type="InterPro" id="IPR013824">
    <property type="entry name" value="Topo_IA_cen_sub1"/>
</dbReference>
<dbReference type="InterPro" id="IPR006171">
    <property type="entry name" value="TOPRIM_dom"/>
</dbReference>
<accession>A0A1G6JFT0</accession>
<feature type="site" description="Interaction with DNA" evidence="10">
    <location>
        <position position="143"/>
    </location>
</feature>
<dbReference type="InterPro" id="IPR003601">
    <property type="entry name" value="Topo_IA_2"/>
</dbReference>
<feature type="domain" description="Topo IA-type catalytic" evidence="13">
    <location>
        <begin position="129"/>
        <end position="558"/>
    </location>
</feature>
<dbReference type="EMBL" id="FMYW01000003">
    <property type="protein sequence ID" value="SDC17548.1"/>
    <property type="molecule type" value="Genomic_DNA"/>
</dbReference>
<keyword evidence="6" id="KW-0460">Magnesium</keyword>
<keyword evidence="5" id="KW-0862">Zinc</keyword>
<feature type="compositionally biased region" description="Basic residues" evidence="11">
    <location>
        <begin position="717"/>
        <end position="747"/>
    </location>
</feature>